<dbReference type="Pfam" id="PF01553">
    <property type="entry name" value="Acyltransferase"/>
    <property type="match status" value="1"/>
</dbReference>
<dbReference type="SUPFAM" id="SSF69593">
    <property type="entry name" value="Glycerol-3-phosphate (1)-acyltransferase"/>
    <property type="match status" value="1"/>
</dbReference>
<dbReference type="CDD" id="cd07989">
    <property type="entry name" value="LPLAT_AGPAT-like"/>
    <property type="match status" value="1"/>
</dbReference>
<dbReference type="EMBL" id="LFDV01000002">
    <property type="protein sequence ID" value="KTB48025.1"/>
    <property type="molecule type" value="Genomic_DNA"/>
</dbReference>
<organism evidence="4 5">
    <name type="scientific">Dehalogenimonas alkenigignens</name>
    <dbReference type="NCBI Taxonomy" id="1217799"/>
    <lineage>
        <taxon>Bacteria</taxon>
        <taxon>Bacillati</taxon>
        <taxon>Chloroflexota</taxon>
        <taxon>Dehalococcoidia</taxon>
        <taxon>Dehalococcoidales</taxon>
        <taxon>Dehalococcoidaceae</taxon>
        <taxon>Dehalogenimonas</taxon>
    </lineage>
</organism>
<dbReference type="InterPro" id="IPR002123">
    <property type="entry name" value="Plipid/glycerol_acylTrfase"/>
</dbReference>
<evidence type="ECO:0000256" key="1">
    <source>
        <dbReference type="ARBA" id="ARBA00022679"/>
    </source>
</evidence>
<gene>
    <name evidence="4" type="ORF">DEALK_08700</name>
</gene>
<dbReference type="STRING" id="1217799.DEALK_08700"/>
<dbReference type="RefSeq" id="WP_058439029.1">
    <property type="nucleotide sequence ID" value="NZ_KQ758903.1"/>
</dbReference>
<keyword evidence="1 4" id="KW-0808">Transferase</keyword>
<evidence type="ECO:0000256" key="2">
    <source>
        <dbReference type="ARBA" id="ARBA00023315"/>
    </source>
</evidence>
<name>A0A0W0GHK1_9CHLR</name>
<feature type="domain" description="Phospholipid/glycerol acyltransferase" evidence="3">
    <location>
        <begin position="37"/>
        <end position="150"/>
    </location>
</feature>
<dbReference type="SMART" id="SM00563">
    <property type="entry name" value="PlsC"/>
    <property type="match status" value="1"/>
</dbReference>
<evidence type="ECO:0000313" key="5">
    <source>
        <dbReference type="Proteomes" id="UP000053947"/>
    </source>
</evidence>
<keyword evidence="5" id="KW-1185">Reference proteome</keyword>
<proteinExistence type="predicted"/>
<dbReference type="PANTHER" id="PTHR10434">
    <property type="entry name" value="1-ACYL-SN-GLYCEROL-3-PHOSPHATE ACYLTRANSFERASE"/>
    <property type="match status" value="1"/>
</dbReference>
<accession>A0A0W0GHK1</accession>
<sequence>MKTAWFYPLVRLTARTAFLLTRVKVTGREYFPRTGPVIVCANHINSADPPLLGLQVPRNPVFFLAKKELFQNKFFGRVLRGSGAIPLNRAGVSGGSIKLARQVLDHGGALIIFPEGKRNPDGRLSSAQPGAAYLAATFGVPIVPAAITGTETVKGRWWFLKSRRVTIAFGRPFRLTEADVQIEKDDLGGHGDRIMEAVAGLLPPSYRGVYGNVPE</sequence>
<keyword evidence="2 4" id="KW-0012">Acyltransferase</keyword>
<protein>
    <submittedName>
        <fullName evidence="4">Acyltransferase</fullName>
        <ecNumber evidence="4">2.3.1.51</ecNumber>
    </submittedName>
</protein>
<dbReference type="PANTHER" id="PTHR10434:SF11">
    <property type="entry name" value="1-ACYL-SN-GLYCEROL-3-PHOSPHATE ACYLTRANSFERASE"/>
    <property type="match status" value="1"/>
</dbReference>
<reference evidence="4 5" key="1">
    <citation type="submission" date="2015-06" db="EMBL/GenBank/DDBJ databases">
        <title>Genome sequence of the organohalide-respiring Dehalogenimonas alkenigignens type strain (IP3-3T).</title>
        <authorList>
            <person name="Key T.A."/>
            <person name="Richmond D.P."/>
            <person name="Bowman K.S."/>
            <person name="Cho Y.-J."/>
            <person name="Chun J."/>
            <person name="da Costa M.S."/>
            <person name="Rainey F.A."/>
            <person name="Moe W.M."/>
        </authorList>
    </citation>
    <scope>NUCLEOTIDE SEQUENCE [LARGE SCALE GENOMIC DNA]</scope>
    <source>
        <strain evidence="4 5">IP3-3</strain>
    </source>
</reference>
<dbReference type="GO" id="GO:0003841">
    <property type="term" value="F:1-acylglycerol-3-phosphate O-acyltransferase activity"/>
    <property type="evidence" value="ECO:0007669"/>
    <property type="project" value="UniProtKB-EC"/>
</dbReference>
<dbReference type="AlphaFoldDB" id="A0A0W0GHK1"/>
<evidence type="ECO:0000313" key="4">
    <source>
        <dbReference type="EMBL" id="KTB48025.1"/>
    </source>
</evidence>
<dbReference type="Proteomes" id="UP000053947">
    <property type="component" value="Unassembled WGS sequence"/>
</dbReference>
<dbReference type="GO" id="GO:0006654">
    <property type="term" value="P:phosphatidic acid biosynthetic process"/>
    <property type="evidence" value="ECO:0007669"/>
    <property type="project" value="TreeGrafter"/>
</dbReference>
<dbReference type="OrthoDB" id="9803035at2"/>
<comment type="caution">
    <text evidence="4">The sequence shown here is derived from an EMBL/GenBank/DDBJ whole genome shotgun (WGS) entry which is preliminary data.</text>
</comment>
<evidence type="ECO:0000259" key="3">
    <source>
        <dbReference type="SMART" id="SM00563"/>
    </source>
</evidence>
<dbReference type="EC" id="2.3.1.51" evidence="4"/>